<feature type="compositionally biased region" description="Basic and acidic residues" evidence="1">
    <location>
        <begin position="276"/>
        <end position="304"/>
    </location>
</feature>
<dbReference type="PANTHER" id="PTHR22306">
    <property type="entry name" value="CHROMOSOME 7 OPEN READING FRAME 50"/>
    <property type="match status" value="1"/>
</dbReference>
<protein>
    <recommendedName>
        <fullName evidence="2">WKF domain-containing protein</fullName>
    </recommendedName>
</protein>
<reference evidence="3" key="1">
    <citation type="submission" date="2020-01" db="EMBL/GenBank/DDBJ databases">
        <authorList>
            <consortium name="DOE Joint Genome Institute"/>
            <person name="Haridas S."/>
            <person name="Albert R."/>
            <person name="Binder M."/>
            <person name="Bloem J."/>
            <person name="Labutti K."/>
            <person name="Salamov A."/>
            <person name="Andreopoulos B."/>
            <person name="Baker S.E."/>
            <person name="Barry K."/>
            <person name="Bills G."/>
            <person name="Bluhm B.H."/>
            <person name="Cannon C."/>
            <person name="Castanera R."/>
            <person name="Culley D.E."/>
            <person name="Daum C."/>
            <person name="Ezra D."/>
            <person name="Gonzalez J.B."/>
            <person name="Henrissat B."/>
            <person name="Kuo A."/>
            <person name="Liang C."/>
            <person name="Lipzen A."/>
            <person name="Lutzoni F."/>
            <person name="Magnuson J."/>
            <person name="Mondo S."/>
            <person name="Nolan M."/>
            <person name="Ohm R."/>
            <person name="Pangilinan J."/>
            <person name="Park H.-J."/>
            <person name="Ramirez L."/>
            <person name="Alfaro M."/>
            <person name="Sun H."/>
            <person name="Tritt A."/>
            <person name="Yoshinaga Y."/>
            <person name="Zwiers L.-H."/>
            <person name="Turgeon B.G."/>
            <person name="Goodwin S.B."/>
            <person name="Spatafora J.W."/>
            <person name="Crous P.W."/>
            <person name="Grigoriev I.V."/>
        </authorList>
    </citation>
    <scope>NUCLEOTIDE SEQUENCE</scope>
    <source>
        <strain evidence="3">CBS 394.84</strain>
    </source>
</reference>
<keyword evidence="4" id="KW-1185">Reference proteome</keyword>
<dbReference type="PANTHER" id="PTHR22306:SF2">
    <property type="entry name" value="CHROMOSOME 7 OPEN READING FRAME 50"/>
    <property type="match status" value="1"/>
</dbReference>
<evidence type="ECO:0000313" key="3">
    <source>
        <dbReference type="EMBL" id="KAF1848971.1"/>
    </source>
</evidence>
<accession>A0A9P4GPD7</accession>
<dbReference type="OrthoDB" id="10261563at2759"/>
<comment type="caution">
    <text evidence="3">The sequence shown here is derived from an EMBL/GenBank/DDBJ whole genome shotgun (WGS) entry which is preliminary data.</text>
</comment>
<feature type="compositionally biased region" description="Basic and acidic residues" evidence="1">
    <location>
        <begin position="430"/>
        <end position="446"/>
    </location>
</feature>
<dbReference type="EMBL" id="ML976615">
    <property type="protein sequence ID" value="KAF1848971.1"/>
    <property type="molecule type" value="Genomic_DNA"/>
</dbReference>
<gene>
    <name evidence="3" type="ORF">K460DRAFT_364899</name>
</gene>
<feature type="region of interest" description="Disordered" evidence="1">
    <location>
        <begin position="421"/>
        <end position="468"/>
    </location>
</feature>
<feature type="compositionally biased region" description="Polar residues" evidence="1">
    <location>
        <begin position="235"/>
        <end position="245"/>
    </location>
</feature>
<feature type="compositionally biased region" description="Basic and acidic residues" evidence="1">
    <location>
        <begin position="29"/>
        <end position="48"/>
    </location>
</feature>
<dbReference type="InterPro" id="IPR019327">
    <property type="entry name" value="WKF"/>
</dbReference>
<evidence type="ECO:0000259" key="2">
    <source>
        <dbReference type="Pfam" id="PF10180"/>
    </source>
</evidence>
<feature type="compositionally biased region" description="Polar residues" evidence="1">
    <location>
        <begin position="183"/>
        <end position="195"/>
    </location>
</feature>
<name>A0A9P4GPD7_9PLEO</name>
<dbReference type="GeneID" id="63850333"/>
<feature type="compositionally biased region" description="Polar residues" evidence="1">
    <location>
        <begin position="119"/>
        <end position="128"/>
    </location>
</feature>
<proteinExistence type="predicted"/>
<dbReference type="AlphaFoldDB" id="A0A9P4GPD7"/>
<dbReference type="RefSeq" id="XP_040791534.1">
    <property type="nucleotide sequence ID" value="XM_040933082.1"/>
</dbReference>
<feature type="compositionally biased region" description="Basic and acidic residues" evidence="1">
    <location>
        <begin position="71"/>
        <end position="95"/>
    </location>
</feature>
<feature type="region of interest" description="Disordered" evidence="1">
    <location>
        <begin position="499"/>
        <end position="529"/>
    </location>
</feature>
<organism evidence="3 4">
    <name type="scientific">Cucurbitaria berberidis CBS 394.84</name>
    <dbReference type="NCBI Taxonomy" id="1168544"/>
    <lineage>
        <taxon>Eukaryota</taxon>
        <taxon>Fungi</taxon>
        <taxon>Dikarya</taxon>
        <taxon>Ascomycota</taxon>
        <taxon>Pezizomycotina</taxon>
        <taxon>Dothideomycetes</taxon>
        <taxon>Pleosporomycetidae</taxon>
        <taxon>Pleosporales</taxon>
        <taxon>Pleosporineae</taxon>
        <taxon>Cucurbitariaceae</taxon>
        <taxon>Cucurbitaria</taxon>
    </lineage>
</organism>
<evidence type="ECO:0000313" key="4">
    <source>
        <dbReference type="Proteomes" id="UP000800039"/>
    </source>
</evidence>
<dbReference type="Pfam" id="PF10180">
    <property type="entry name" value="WKF"/>
    <property type="match status" value="1"/>
</dbReference>
<feature type="domain" description="WKF" evidence="2">
    <location>
        <begin position="349"/>
        <end position="411"/>
    </location>
</feature>
<sequence>MAHPESRIPAWRRLGLALKNEDQSAVTAPEHHSSHSEEPQHAAKDTPDKFQSPVEPAVNGKSSNLGKRKHQSEPAEGHGENSKKTRTAREEDEKTNGVPDLGTPTITNSGINAVVESGTEGSPATQTARPKGDSNYRKKKSKPQKRRRDDYDDVQVEPTVTHAQSKHDHSVQPALSPDEPVSMNGQPTLLASTETELAPFATPQKHLTSNKHKSKHPPGSPPQTDRRKSVAFTPDTKTTDGNTGQDLFKKWVAEQKGTGPVSQPPEVSNFNLHSLIAEEEKAARKSGQLEKKQTTEEATPRSDNVEQSGSPAEKTTAITVSQTPPSRDEKTATPTTSKGKKKDPSIYISYLTQYHTNRNHWKFNKAKQNDVVDNALNVFRIPDEHSDALTEYVAGLKGAGVIERLKERCKAALKELDEQDAQNPIPMDDPETRKAAQEEALQERVTKERKRRKVEGDVESLLDHPNGDGYIRRLQRKRAEALLTALGRTAPVLPAVAQTNGFNPMLQNLAPPPRRDSQKRKRRGEVSSD</sequence>
<dbReference type="Proteomes" id="UP000800039">
    <property type="component" value="Unassembled WGS sequence"/>
</dbReference>
<evidence type="ECO:0000256" key="1">
    <source>
        <dbReference type="SAM" id="MobiDB-lite"/>
    </source>
</evidence>
<feature type="compositionally biased region" description="Basic residues" evidence="1">
    <location>
        <begin position="137"/>
        <end position="146"/>
    </location>
</feature>
<feature type="compositionally biased region" description="Polar residues" evidence="1">
    <location>
        <begin position="316"/>
        <end position="325"/>
    </location>
</feature>
<feature type="region of interest" description="Disordered" evidence="1">
    <location>
        <begin position="19"/>
        <end position="344"/>
    </location>
</feature>